<dbReference type="SMART" id="SM00245">
    <property type="entry name" value="TSPc"/>
    <property type="match status" value="1"/>
</dbReference>
<comment type="similarity">
    <text evidence="1">Belongs to the peptidase S41A family.</text>
</comment>
<feature type="domain" description="PDZ" evidence="6">
    <location>
        <begin position="88"/>
        <end position="147"/>
    </location>
</feature>
<dbReference type="Pfam" id="PF03572">
    <property type="entry name" value="Peptidase_S41"/>
    <property type="match status" value="1"/>
</dbReference>
<dbReference type="Gene3D" id="2.30.42.10">
    <property type="match status" value="1"/>
</dbReference>
<keyword evidence="5" id="KW-0732">Signal</keyword>
<accession>A0A4R4ELD3</accession>
<evidence type="ECO:0000313" key="7">
    <source>
        <dbReference type="EMBL" id="TCZ81066.1"/>
    </source>
</evidence>
<dbReference type="InterPro" id="IPR036582">
    <property type="entry name" value="Mao_N_sf"/>
</dbReference>
<dbReference type="EMBL" id="SKFG01000001">
    <property type="protein sequence ID" value="TCZ81066.1"/>
    <property type="molecule type" value="Genomic_DNA"/>
</dbReference>
<dbReference type="InterPro" id="IPR012854">
    <property type="entry name" value="Cu_amine_oxidase-like_N"/>
</dbReference>
<gene>
    <name evidence="7" type="ORF">E0485_01940</name>
</gene>
<evidence type="ECO:0000256" key="5">
    <source>
        <dbReference type="SAM" id="SignalP"/>
    </source>
</evidence>
<dbReference type="SUPFAM" id="SSF50156">
    <property type="entry name" value="PDZ domain-like"/>
    <property type="match status" value="1"/>
</dbReference>
<organism evidence="7 8">
    <name type="scientific">Paenibacillus albiflavus</name>
    <dbReference type="NCBI Taxonomy" id="2545760"/>
    <lineage>
        <taxon>Bacteria</taxon>
        <taxon>Bacillati</taxon>
        <taxon>Bacillota</taxon>
        <taxon>Bacilli</taxon>
        <taxon>Bacillales</taxon>
        <taxon>Paenibacillaceae</taxon>
        <taxon>Paenibacillus</taxon>
    </lineage>
</organism>
<protein>
    <submittedName>
        <fullName evidence="7">PDZ domain-containing protein</fullName>
    </submittedName>
</protein>
<proteinExistence type="inferred from homology"/>
<dbReference type="SUPFAM" id="SSF52096">
    <property type="entry name" value="ClpP/crotonase"/>
    <property type="match status" value="1"/>
</dbReference>
<dbReference type="InterPro" id="IPR004447">
    <property type="entry name" value="Peptidase_S41A"/>
</dbReference>
<keyword evidence="2" id="KW-0645">Protease</keyword>
<dbReference type="Gene3D" id="3.30.750.44">
    <property type="match status" value="1"/>
</dbReference>
<dbReference type="Gene3D" id="3.90.226.10">
    <property type="entry name" value="2-enoyl-CoA Hydratase, Chain A, domain 1"/>
    <property type="match status" value="1"/>
</dbReference>
<dbReference type="PANTHER" id="PTHR32060">
    <property type="entry name" value="TAIL-SPECIFIC PROTEASE"/>
    <property type="match status" value="1"/>
</dbReference>
<evidence type="ECO:0000256" key="4">
    <source>
        <dbReference type="ARBA" id="ARBA00022825"/>
    </source>
</evidence>
<dbReference type="SMART" id="SM00228">
    <property type="entry name" value="PDZ"/>
    <property type="match status" value="1"/>
</dbReference>
<sequence>MLNKAARLMKLFLVLMFAAAIVFPATVQAATENETNEIRYLLGNYHVSGITEDKLEGKTVEEMLALLDDPFTTYFTSEQRDQFLNAIENSFVGIGVRLGEDEDGLYISEVFPNMPADLAGLQRDDYITAINGSSVQGKSATDAVNSILGEENTSVRLTVKRGGDLLNISIQRGQVQVPIVVSKRFGQIGYIELSSFSSNGDKEFTKALEQMKADDIGALIIDLRDNGGGYIDTAKNIGANFIKQGVFVHTNDRNQKDIPSIIENGQTFDKPIFLLLNGNSASASEALAGALRDSANATIIGMNSFGKGSMQYMMNLTDGGMLKVTTVEYLTPKNNKVNHVGLKPDVEVYGSMPQMLAALQAAGLSDITIKFNKHHAAINDIDVSDPMPYKVEDGQLYVPSRTLAAMIGADVVWNSKDNTVDIIKGTKKQSYELTKKVVIQADSITYLNVAEFAKTFDTKWSQTGDSWILKVSTK</sequence>
<evidence type="ECO:0000256" key="2">
    <source>
        <dbReference type="ARBA" id="ARBA00022670"/>
    </source>
</evidence>
<keyword evidence="4" id="KW-0720">Serine protease</keyword>
<dbReference type="GO" id="GO:0007165">
    <property type="term" value="P:signal transduction"/>
    <property type="evidence" value="ECO:0007669"/>
    <property type="project" value="TreeGrafter"/>
</dbReference>
<evidence type="ECO:0000256" key="3">
    <source>
        <dbReference type="ARBA" id="ARBA00022801"/>
    </source>
</evidence>
<dbReference type="InterPro" id="IPR005151">
    <property type="entry name" value="Tail-specific_protease"/>
</dbReference>
<reference evidence="7 8" key="1">
    <citation type="submission" date="2019-03" db="EMBL/GenBank/DDBJ databases">
        <authorList>
            <person name="Kim M.K.M."/>
        </authorList>
    </citation>
    <scope>NUCLEOTIDE SEQUENCE [LARGE SCALE GENOMIC DNA]</scope>
    <source>
        <strain evidence="7 8">18JY21-1</strain>
    </source>
</reference>
<dbReference type="GO" id="GO:0030288">
    <property type="term" value="C:outer membrane-bounded periplasmic space"/>
    <property type="evidence" value="ECO:0007669"/>
    <property type="project" value="TreeGrafter"/>
</dbReference>
<dbReference type="GO" id="GO:0006508">
    <property type="term" value="P:proteolysis"/>
    <property type="evidence" value="ECO:0007669"/>
    <property type="project" value="UniProtKB-KW"/>
</dbReference>
<keyword evidence="3" id="KW-0378">Hydrolase</keyword>
<dbReference type="NCBIfam" id="TIGR00225">
    <property type="entry name" value="prc"/>
    <property type="match status" value="1"/>
</dbReference>
<dbReference type="PANTHER" id="PTHR32060:SF30">
    <property type="entry name" value="CARBOXY-TERMINAL PROCESSING PROTEASE CTPA"/>
    <property type="match status" value="1"/>
</dbReference>
<feature type="signal peptide" evidence="5">
    <location>
        <begin position="1"/>
        <end position="29"/>
    </location>
</feature>
<dbReference type="InterPro" id="IPR029045">
    <property type="entry name" value="ClpP/crotonase-like_dom_sf"/>
</dbReference>
<evidence type="ECO:0000256" key="1">
    <source>
        <dbReference type="ARBA" id="ARBA00009179"/>
    </source>
</evidence>
<dbReference type="InterPro" id="IPR041489">
    <property type="entry name" value="PDZ_6"/>
</dbReference>
<dbReference type="RefSeq" id="WP_132415990.1">
    <property type="nucleotide sequence ID" value="NZ_SKFG01000001.1"/>
</dbReference>
<keyword evidence="8" id="KW-1185">Reference proteome</keyword>
<name>A0A4R4ELD3_9BACL</name>
<dbReference type="AlphaFoldDB" id="A0A4R4ELD3"/>
<evidence type="ECO:0000259" key="6">
    <source>
        <dbReference type="PROSITE" id="PS50106"/>
    </source>
</evidence>
<dbReference type="Proteomes" id="UP000295418">
    <property type="component" value="Unassembled WGS sequence"/>
</dbReference>
<dbReference type="GO" id="GO:0004175">
    <property type="term" value="F:endopeptidase activity"/>
    <property type="evidence" value="ECO:0007669"/>
    <property type="project" value="TreeGrafter"/>
</dbReference>
<evidence type="ECO:0000313" key="8">
    <source>
        <dbReference type="Proteomes" id="UP000295418"/>
    </source>
</evidence>
<dbReference type="Pfam" id="PF07833">
    <property type="entry name" value="Cu_amine_oxidN1"/>
    <property type="match status" value="1"/>
</dbReference>
<dbReference type="CDD" id="cd07560">
    <property type="entry name" value="Peptidase_S41_CPP"/>
    <property type="match status" value="1"/>
</dbReference>
<dbReference type="CDD" id="cd06782">
    <property type="entry name" value="cpPDZ_CPP-like"/>
    <property type="match status" value="1"/>
</dbReference>
<dbReference type="OrthoDB" id="9812068at2"/>
<dbReference type="GO" id="GO:0008236">
    <property type="term" value="F:serine-type peptidase activity"/>
    <property type="evidence" value="ECO:0007669"/>
    <property type="project" value="UniProtKB-KW"/>
</dbReference>
<dbReference type="SUPFAM" id="SSF55383">
    <property type="entry name" value="Copper amine oxidase, domain N"/>
    <property type="match status" value="1"/>
</dbReference>
<dbReference type="InterPro" id="IPR036034">
    <property type="entry name" value="PDZ_sf"/>
</dbReference>
<dbReference type="InterPro" id="IPR001478">
    <property type="entry name" value="PDZ"/>
</dbReference>
<dbReference type="PROSITE" id="PS50106">
    <property type="entry name" value="PDZ"/>
    <property type="match status" value="1"/>
</dbReference>
<dbReference type="Pfam" id="PF17820">
    <property type="entry name" value="PDZ_6"/>
    <property type="match status" value="1"/>
</dbReference>
<comment type="caution">
    <text evidence="7">The sequence shown here is derived from an EMBL/GenBank/DDBJ whole genome shotgun (WGS) entry which is preliminary data.</text>
</comment>
<feature type="chain" id="PRO_5020776968" evidence="5">
    <location>
        <begin position="30"/>
        <end position="474"/>
    </location>
</feature>